<evidence type="ECO:0000256" key="1">
    <source>
        <dbReference type="SAM" id="MobiDB-lite"/>
    </source>
</evidence>
<dbReference type="InterPro" id="IPR053151">
    <property type="entry name" value="RNase_H-like"/>
</dbReference>
<dbReference type="PANTHER" id="PTHR47723:SF19">
    <property type="entry name" value="POLYNUCLEOTIDYL TRANSFERASE, RIBONUCLEASE H-LIKE SUPERFAMILY PROTEIN"/>
    <property type="match status" value="1"/>
</dbReference>
<dbReference type="InterPro" id="IPR044730">
    <property type="entry name" value="RNase_H-like_dom_plant"/>
</dbReference>
<feature type="compositionally biased region" description="Polar residues" evidence="1">
    <location>
        <begin position="1"/>
        <end position="18"/>
    </location>
</feature>
<evidence type="ECO:0000313" key="3">
    <source>
        <dbReference type="EMBL" id="KAK8993366.1"/>
    </source>
</evidence>
<dbReference type="Gene3D" id="3.30.420.10">
    <property type="entry name" value="Ribonuclease H-like superfamily/Ribonuclease H"/>
    <property type="match status" value="1"/>
</dbReference>
<gene>
    <name evidence="3" type="ORF">V6N11_033467</name>
</gene>
<accession>A0ABR2PY44</accession>
<dbReference type="Proteomes" id="UP001396334">
    <property type="component" value="Unassembled WGS sequence"/>
</dbReference>
<keyword evidence="4" id="KW-1185">Reference proteome</keyword>
<feature type="domain" description="RNase H type-1" evidence="2">
    <location>
        <begin position="159"/>
        <end position="256"/>
    </location>
</feature>
<dbReference type="Pfam" id="PF13456">
    <property type="entry name" value="RVT_3"/>
    <property type="match status" value="1"/>
</dbReference>
<evidence type="ECO:0000259" key="2">
    <source>
        <dbReference type="Pfam" id="PF13456"/>
    </source>
</evidence>
<feature type="region of interest" description="Disordered" evidence="1">
    <location>
        <begin position="1"/>
        <end position="40"/>
    </location>
</feature>
<dbReference type="PANTHER" id="PTHR47723">
    <property type="entry name" value="OS05G0353850 PROTEIN"/>
    <property type="match status" value="1"/>
</dbReference>
<sequence>MALQTNNQKIGSPSNTTRLEPETTEGANRKHKIRENQARARDNKRASVLWRSVLGQEVANRFDALPFDVWLHGNITGRLFNGVARDDWSMRFSVYCWLLWKRRCSIVLDTDFIERESVLDWATRFIEDCNIAYNPLRTAPTVVQRPVRSWEGPPHGWVKGNVDAAVNVSNGRSSVLVAELWAIREGLYQAWNDGFRHVELETDNVEAARICNGLSTAMQNSVLVSEIQEWLQRCWHVRVRYVDRASNAVADTLAKLGQRTLLQGGYFRHPPVEVLALVEAEQRHWEGRVLRT</sequence>
<name>A0ABR2PY44_9ROSI</name>
<dbReference type="InterPro" id="IPR002156">
    <property type="entry name" value="RNaseH_domain"/>
</dbReference>
<dbReference type="EMBL" id="JBBPBN010000049">
    <property type="protein sequence ID" value="KAK8993366.1"/>
    <property type="molecule type" value="Genomic_DNA"/>
</dbReference>
<reference evidence="3 4" key="1">
    <citation type="journal article" date="2024" name="G3 (Bethesda)">
        <title>Genome assembly of Hibiscus sabdariffa L. provides insights into metabolisms of medicinal natural products.</title>
        <authorList>
            <person name="Kim T."/>
        </authorList>
    </citation>
    <scope>NUCLEOTIDE SEQUENCE [LARGE SCALE GENOMIC DNA]</scope>
    <source>
        <strain evidence="3">TK-2024</strain>
        <tissue evidence="3">Old leaves</tissue>
    </source>
</reference>
<evidence type="ECO:0000313" key="4">
    <source>
        <dbReference type="Proteomes" id="UP001396334"/>
    </source>
</evidence>
<organism evidence="3 4">
    <name type="scientific">Hibiscus sabdariffa</name>
    <name type="common">roselle</name>
    <dbReference type="NCBI Taxonomy" id="183260"/>
    <lineage>
        <taxon>Eukaryota</taxon>
        <taxon>Viridiplantae</taxon>
        <taxon>Streptophyta</taxon>
        <taxon>Embryophyta</taxon>
        <taxon>Tracheophyta</taxon>
        <taxon>Spermatophyta</taxon>
        <taxon>Magnoliopsida</taxon>
        <taxon>eudicotyledons</taxon>
        <taxon>Gunneridae</taxon>
        <taxon>Pentapetalae</taxon>
        <taxon>rosids</taxon>
        <taxon>malvids</taxon>
        <taxon>Malvales</taxon>
        <taxon>Malvaceae</taxon>
        <taxon>Malvoideae</taxon>
        <taxon>Hibiscus</taxon>
    </lineage>
</organism>
<protein>
    <recommendedName>
        <fullName evidence="2">RNase H type-1 domain-containing protein</fullName>
    </recommendedName>
</protein>
<dbReference type="CDD" id="cd06222">
    <property type="entry name" value="RNase_H_like"/>
    <property type="match status" value="1"/>
</dbReference>
<dbReference type="InterPro" id="IPR012337">
    <property type="entry name" value="RNaseH-like_sf"/>
</dbReference>
<dbReference type="SUPFAM" id="SSF53098">
    <property type="entry name" value="Ribonuclease H-like"/>
    <property type="match status" value="1"/>
</dbReference>
<proteinExistence type="predicted"/>
<comment type="caution">
    <text evidence="3">The sequence shown here is derived from an EMBL/GenBank/DDBJ whole genome shotgun (WGS) entry which is preliminary data.</text>
</comment>
<dbReference type="InterPro" id="IPR036397">
    <property type="entry name" value="RNaseH_sf"/>
</dbReference>